<dbReference type="Proteomes" id="UP000261704">
    <property type="component" value="Chromosome"/>
</dbReference>
<evidence type="ECO:0000313" key="12">
    <source>
        <dbReference type="Proteomes" id="UP000261704"/>
    </source>
</evidence>
<evidence type="ECO:0000256" key="8">
    <source>
        <dbReference type="RuleBase" id="RU003953"/>
    </source>
</evidence>
<keyword evidence="2 8" id="KW-0808">Transferase</keyword>
<keyword evidence="6" id="KW-0547">Nucleotide-binding</keyword>
<evidence type="ECO:0000259" key="9">
    <source>
        <dbReference type="Pfam" id="PF01743"/>
    </source>
</evidence>
<dbReference type="KEGG" id="pamo:BAR1_17245"/>
<protein>
    <submittedName>
        <fullName evidence="11">CCA tRNA nucleotidyltransferase</fullName>
    </submittedName>
</protein>
<dbReference type="GO" id="GO:0000049">
    <property type="term" value="F:tRNA binding"/>
    <property type="evidence" value="ECO:0007669"/>
    <property type="project" value="TreeGrafter"/>
</dbReference>
<dbReference type="GO" id="GO:0016779">
    <property type="term" value="F:nucleotidyltransferase activity"/>
    <property type="evidence" value="ECO:0007669"/>
    <property type="project" value="UniProtKB-KW"/>
</dbReference>
<dbReference type="GO" id="GO:0008033">
    <property type="term" value="P:tRNA processing"/>
    <property type="evidence" value="ECO:0007669"/>
    <property type="project" value="UniProtKB-KW"/>
</dbReference>
<reference evidence="11 12" key="1">
    <citation type="submission" date="2018-09" db="EMBL/GenBank/DDBJ databases">
        <title>Profundibacter amoris BAR1 gen. nov., sp. nov., a new member of the Roseobacter clade isolated at Lokis Castle Vent Field on the Arctic Mid-Oceanic Ridge.</title>
        <authorList>
            <person name="Le Moine Bauer S."/>
            <person name="Sjoeberg A.G."/>
            <person name="L'Haridon S."/>
            <person name="Stokke R."/>
            <person name="Roalkvam I."/>
            <person name="Steen I.H."/>
            <person name="Dahle H."/>
        </authorList>
    </citation>
    <scope>NUCLEOTIDE SEQUENCE [LARGE SCALE GENOMIC DNA]</scope>
    <source>
        <strain evidence="11 12">BAR1</strain>
    </source>
</reference>
<evidence type="ECO:0000256" key="3">
    <source>
        <dbReference type="ARBA" id="ARBA00022694"/>
    </source>
</evidence>
<proteinExistence type="inferred from homology"/>
<dbReference type="InterPro" id="IPR032828">
    <property type="entry name" value="PolyA_RNA-bd"/>
</dbReference>
<dbReference type="EMBL" id="CP032125">
    <property type="protein sequence ID" value="AXX99525.1"/>
    <property type="molecule type" value="Genomic_DNA"/>
</dbReference>
<organism evidence="11 12">
    <name type="scientific">Profundibacter amoris</name>
    <dbReference type="NCBI Taxonomy" id="2171755"/>
    <lineage>
        <taxon>Bacteria</taxon>
        <taxon>Pseudomonadati</taxon>
        <taxon>Pseudomonadota</taxon>
        <taxon>Alphaproteobacteria</taxon>
        <taxon>Rhodobacterales</taxon>
        <taxon>Paracoccaceae</taxon>
        <taxon>Profundibacter</taxon>
    </lineage>
</organism>
<evidence type="ECO:0000256" key="6">
    <source>
        <dbReference type="ARBA" id="ARBA00022741"/>
    </source>
</evidence>
<comment type="similarity">
    <text evidence="8">Belongs to the tRNA nucleotidyltransferase/poly(A) polymerase family.</text>
</comment>
<keyword evidence="12" id="KW-1185">Reference proteome</keyword>
<dbReference type="RefSeq" id="WP_118944176.1">
    <property type="nucleotide sequence ID" value="NZ_CP032125.1"/>
</dbReference>
<name>A0A347UKZ7_9RHOB</name>
<dbReference type="GO" id="GO:0000166">
    <property type="term" value="F:nucleotide binding"/>
    <property type="evidence" value="ECO:0007669"/>
    <property type="project" value="UniProtKB-KW"/>
</dbReference>
<evidence type="ECO:0000256" key="7">
    <source>
        <dbReference type="ARBA" id="ARBA00022842"/>
    </source>
</evidence>
<dbReference type="SUPFAM" id="SSF81891">
    <property type="entry name" value="Poly A polymerase C-terminal region-like"/>
    <property type="match status" value="1"/>
</dbReference>
<dbReference type="SUPFAM" id="SSF81301">
    <property type="entry name" value="Nucleotidyltransferase"/>
    <property type="match status" value="1"/>
</dbReference>
<dbReference type="InterPro" id="IPR043519">
    <property type="entry name" value="NT_sf"/>
</dbReference>
<accession>A0A347UKZ7</accession>
<feature type="domain" description="Poly A polymerase head" evidence="9">
    <location>
        <begin position="28"/>
        <end position="150"/>
    </location>
</feature>
<comment type="cofactor">
    <cofactor evidence="1">
        <name>Mg(2+)</name>
        <dbReference type="ChEBI" id="CHEBI:18420"/>
    </cofactor>
</comment>
<dbReference type="Pfam" id="PF12627">
    <property type="entry name" value="PolyA_pol_RNAbd"/>
    <property type="match status" value="1"/>
</dbReference>
<sequence>MTQITAGWIDDPHTQQVCEMLTGAGYECYFVGGCVRNALLDVPVNDIDISTNARPDHVIELATAAGLKPVPTGIDHGTVTVVAGGTPFEITTYRRDVETDGRRAVVDFADSINDDALRRDFTMNALYADQKGVVVNPLNGLPDLLARRVRFIENADRRIKEDYLRILRFFRFHAWYGDVNAGLDAEGLAACAANLAGLETLSKERVGSEVKKLLTAADPAASTASMAACGVLNAILPGADAKYLPVLVHLEQQTGTPSDPIRRLAVLGGENVKTKLRLSNAEAKQLAQLRTEIGSLQSPAALGYYLGADMARDVILLRAVLMETPLDETAFEQAKAGAAVQFPIKAADLMPAYQGAALGEKLKELERKWVASGFALGKEQLLGKSKDQSK</sequence>
<evidence type="ECO:0000256" key="1">
    <source>
        <dbReference type="ARBA" id="ARBA00001946"/>
    </source>
</evidence>
<evidence type="ECO:0000256" key="2">
    <source>
        <dbReference type="ARBA" id="ARBA00022679"/>
    </source>
</evidence>
<feature type="domain" description="tRNA nucleotidyltransferase/poly(A) polymerase RNA and SrmB- binding" evidence="10">
    <location>
        <begin position="186"/>
        <end position="241"/>
    </location>
</feature>
<keyword evidence="8" id="KW-0694">RNA-binding</keyword>
<keyword evidence="5" id="KW-0479">Metal-binding</keyword>
<evidence type="ECO:0000313" key="11">
    <source>
        <dbReference type="EMBL" id="AXX99525.1"/>
    </source>
</evidence>
<dbReference type="Pfam" id="PF01743">
    <property type="entry name" value="PolyA_pol"/>
    <property type="match status" value="1"/>
</dbReference>
<dbReference type="AlphaFoldDB" id="A0A347UKZ7"/>
<dbReference type="InterPro" id="IPR050264">
    <property type="entry name" value="Bact_CCA-adding_enz_type3_sf"/>
</dbReference>
<dbReference type="Gene3D" id="3.30.460.10">
    <property type="entry name" value="Beta Polymerase, domain 2"/>
    <property type="match status" value="1"/>
</dbReference>
<dbReference type="PANTHER" id="PTHR46173:SF1">
    <property type="entry name" value="CCA TRNA NUCLEOTIDYLTRANSFERASE 1, MITOCHONDRIAL"/>
    <property type="match status" value="1"/>
</dbReference>
<dbReference type="Gene3D" id="1.10.3090.10">
    <property type="entry name" value="cca-adding enzyme, domain 2"/>
    <property type="match status" value="1"/>
</dbReference>
<evidence type="ECO:0000256" key="4">
    <source>
        <dbReference type="ARBA" id="ARBA00022695"/>
    </source>
</evidence>
<keyword evidence="4" id="KW-0548">Nucleotidyltransferase</keyword>
<dbReference type="CDD" id="cd05398">
    <property type="entry name" value="NT_ClassII-CCAase"/>
    <property type="match status" value="1"/>
</dbReference>
<gene>
    <name evidence="11" type="ORF">BAR1_17245</name>
</gene>
<keyword evidence="7" id="KW-0460">Magnesium</keyword>
<dbReference type="InterPro" id="IPR002646">
    <property type="entry name" value="PolA_pol_head_dom"/>
</dbReference>
<dbReference type="OrthoDB" id="9805698at2"/>
<evidence type="ECO:0000259" key="10">
    <source>
        <dbReference type="Pfam" id="PF12627"/>
    </source>
</evidence>
<keyword evidence="3" id="KW-0819">tRNA processing</keyword>
<dbReference type="GO" id="GO:0046872">
    <property type="term" value="F:metal ion binding"/>
    <property type="evidence" value="ECO:0007669"/>
    <property type="project" value="UniProtKB-KW"/>
</dbReference>
<evidence type="ECO:0000256" key="5">
    <source>
        <dbReference type="ARBA" id="ARBA00022723"/>
    </source>
</evidence>
<dbReference type="PANTHER" id="PTHR46173">
    <property type="entry name" value="CCA TRNA NUCLEOTIDYLTRANSFERASE 1, MITOCHONDRIAL"/>
    <property type="match status" value="1"/>
</dbReference>